<dbReference type="Proteomes" id="UP000019460">
    <property type="component" value="Unassembled WGS sequence"/>
</dbReference>
<gene>
    <name evidence="1" type="ORF">D779_3370</name>
</gene>
<name>W9VAQ4_9GAMM</name>
<dbReference type="InterPro" id="IPR038225">
    <property type="entry name" value="TagF_sf"/>
</dbReference>
<dbReference type="Pfam" id="PF09867">
    <property type="entry name" value="TagF_N"/>
    <property type="match status" value="1"/>
</dbReference>
<protein>
    <submittedName>
        <fullName evidence="1">Protein phosphatase ImpM</fullName>
    </submittedName>
</protein>
<dbReference type="OrthoDB" id="9801841at2"/>
<evidence type="ECO:0000313" key="1">
    <source>
        <dbReference type="EMBL" id="EXJ16693.1"/>
    </source>
</evidence>
<reference evidence="1 2" key="1">
    <citation type="submission" date="2012-11" db="EMBL/GenBank/DDBJ databases">
        <title>Genome assembly of Thiorhodococcus sp. AK35.</title>
        <authorList>
            <person name="Nupur N."/>
            <person name="Khatri I."/>
            <person name="Subramanian S."/>
            <person name="Pinnaka A."/>
        </authorList>
    </citation>
    <scope>NUCLEOTIDE SEQUENCE [LARGE SCALE GENOMIC DNA]</scope>
    <source>
        <strain evidence="1 2">AK35</strain>
    </source>
</reference>
<dbReference type="InterPro" id="IPR017748">
    <property type="entry name" value="TagF"/>
</dbReference>
<dbReference type="NCBIfam" id="TIGR03373">
    <property type="entry name" value="VI_minor_4"/>
    <property type="match status" value="1"/>
</dbReference>
<dbReference type="eggNOG" id="COG3913">
    <property type="taxonomic scope" value="Bacteria"/>
</dbReference>
<dbReference type="EMBL" id="AONC01000006">
    <property type="protein sequence ID" value="EXJ16693.1"/>
    <property type="molecule type" value="Genomic_DNA"/>
</dbReference>
<keyword evidence="2" id="KW-1185">Reference proteome</keyword>
<proteinExistence type="predicted"/>
<sequence length="247" mass="27539">MVGFYGKLPDLGGVVTRRLPKEFIQPWDLWLRESLASGQLQLGDDWLDVYLTSPSWRFALTSGLAGQSAWAGVMMPSVDRVGHYFPLTLACPLSPDRNLMAVLGESYWFERAELLLLSTLEDEWTFDAFDLQVQSLGEPPSSPSVPEPSQPEGLVRPNAWRLCADTPAEMRAACAPLLRRALDQMFFGYSFWWSQGSERVSPSLLLCQGLPPAEGFSALIGGNWSGHGWWEFPPAREDPSCSSEEPR</sequence>
<dbReference type="AlphaFoldDB" id="W9VAQ4"/>
<dbReference type="Gene3D" id="3.40.1730.10">
    <property type="entry name" value="pa0076 domain"/>
    <property type="match status" value="1"/>
</dbReference>
<accession>W9VAQ4</accession>
<dbReference type="RefSeq" id="WP_043748950.1">
    <property type="nucleotide sequence ID" value="NZ_AONC01000006.1"/>
</dbReference>
<dbReference type="STRING" id="1249627.D779_3370"/>
<dbReference type="PIRSF" id="PIRSF029287">
    <property type="entry name" value="UCP029287"/>
    <property type="match status" value="1"/>
</dbReference>
<comment type="caution">
    <text evidence="1">The sequence shown here is derived from an EMBL/GenBank/DDBJ whole genome shotgun (WGS) entry which is preliminary data.</text>
</comment>
<evidence type="ECO:0000313" key="2">
    <source>
        <dbReference type="Proteomes" id="UP000019460"/>
    </source>
</evidence>
<organism evidence="1 2">
    <name type="scientific">Imhoffiella purpurea</name>
    <dbReference type="NCBI Taxonomy" id="1249627"/>
    <lineage>
        <taxon>Bacteria</taxon>
        <taxon>Pseudomonadati</taxon>
        <taxon>Pseudomonadota</taxon>
        <taxon>Gammaproteobacteria</taxon>
        <taxon>Chromatiales</taxon>
        <taxon>Chromatiaceae</taxon>
        <taxon>Imhoffiella</taxon>
    </lineage>
</organism>
<dbReference type="PATRIC" id="fig|1249627.3.peg.514"/>